<keyword evidence="3" id="KW-1185">Reference proteome</keyword>
<dbReference type="EMBL" id="JARKIB010000243">
    <property type="protein sequence ID" value="KAJ7720174.1"/>
    <property type="molecule type" value="Genomic_DNA"/>
</dbReference>
<evidence type="ECO:0000256" key="1">
    <source>
        <dbReference type="SAM" id="MobiDB-lite"/>
    </source>
</evidence>
<comment type="caution">
    <text evidence="2">The sequence shown here is derived from an EMBL/GenBank/DDBJ whole genome shotgun (WGS) entry which is preliminary data.</text>
</comment>
<protein>
    <submittedName>
        <fullName evidence="2">Uncharacterized protein</fullName>
    </submittedName>
</protein>
<dbReference type="Proteomes" id="UP001215598">
    <property type="component" value="Unassembled WGS sequence"/>
</dbReference>
<evidence type="ECO:0000313" key="3">
    <source>
        <dbReference type="Proteomes" id="UP001215598"/>
    </source>
</evidence>
<accession>A0AAD7MK70</accession>
<proteinExistence type="predicted"/>
<name>A0AAD7MK70_9AGAR</name>
<evidence type="ECO:0000313" key="2">
    <source>
        <dbReference type="EMBL" id="KAJ7720174.1"/>
    </source>
</evidence>
<reference evidence="2" key="1">
    <citation type="submission" date="2023-03" db="EMBL/GenBank/DDBJ databases">
        <title>Massive genome expansion in bonnet fungi (Mycena s.s.) driven by repeated elements and novel gene families across ecological guilds.</title>
        <authorList>
            <consortium name="Lawrence Berkeley National Laboratory"/>
            <person name="Harder C.B."/>
            <person name="Miyauchi S."/>
            <person name="Viragh M."/>
            <person name="Kuo A."/>
            <person name="Thoen E."/>
            <person name="Andreopoulos B."/>
            <person name="Lu D."/>
            <person name="Skrede I."/>
            <person name="Drula E."/>
            <person name="Henrissat B."/>
            <person name="Morin E."/>
            <person name="Kohler A."/>
            <person name="Barry K."/>
            <person name="LaButti K."/>
            <person name="Morin E."/>
            <person name="Salamov A."/>
            <person name="Lipzen A."/>
            <person name="Mereny Z."/>
            <person name="Hegedus B."/>
            <person name="Baldrian P."/>
            <person name="Stursova M."/>
            <person name="Weitz H."/>
            <person name="Taylor A."/>
            <person name="Grigoriev I.V."/>
            <person name="Nagy L.G."/>
            <person name="Martin F."/>
            <person name="Kauserud H."/>
        </authorList>
    </citation>
    <scope>NUCLEOTIDE SEQUENCE</scope>
    <source>
        <strain evidence="2">CBHHK182m</strain>
    </source>
</reference>
<dbReference type="AlphaFoldDB" id="A0AAD7MK70"/>
<gene>
    <name evidence="2" type="ORF">B0H16DRAFT_1738956</name>
</gene>
<sequence>MPETVECISSGLQAQNAFSAAKATGSPFNLEAIVVDATKREARATGAPAAAKQGLVYELDSRSTIKRGQKDNQSDVYPPALRTTASNPDPPSVNTLTLEAISYTNRALILNFGTLFFMKYSLSLTRTLTLFYGVEVYTVMELLFMAGLSPFLTLYEVFNTIPPADLRHLIAEYFDQCWVQKDSEGSLVGPPWDKIVLEPASFYDTGKYSLPFPLRDPQTFTTFETLTIGDYLTATVTTTASTSDQRSREFCGCTGAAATTTSCDPQPCGTSTQQFTSFPRHAKLRSLQVTITATSPPK</sequence>
<organism evidence="2 3">
    <name type="scientific">Mycena metata</name>
    <dbReference type="NCBI Taxonomy" id="1033252"/>
    <lineage>
        <taxon>Eukaryota</taxon>
        <taxon>Fungi</taxon>
        <taxon>Dikarya</taxon>
        <taxon>Basidiomycota</taxon>
        <taxon>Agaricomycotina</taxon>
        <taxon>Agaricomycetes</taxon>
        <taxon>Agaricomycetidae</taxon>
        <taxon>Agaricales</taxon>
        <taxon>Marasmiineae</taxon>
        <taxon>Mycenaceae</taxon>
        <taxon>Mycena</taxon>
    </lineage>
</organism>
<feature type="region of interest" description="Disordered" evidence="1">
    <location>
        <begin position="65"/>
        <end position="89"/>
    </location>
</feature>